<dbReference type="PANTHER" id="PTHR11972:SF69">
    <property type="entry name" value="FERRIC REDUCTION OXIDASE 6-RELATED"/>
    <property type="match status" value="1"/>
</dbReference>
<evidence type="ECO:0000256" key="6">
    <source>
        <dbReference type="SAM" id="Phobius"/>
    </source>
</evidence>
<feature type="transmembrane region" description="Helical" evidence="6">
    <location>
        <begin position="63"/>
        <end position="80"/>
    </location>
</feature>
<sequence>MVMFTFHGLFYVIAWAREDCLLTKILEWENNDIANLAGVISLMVGFLMWITALYPVRNKSFELFFYIHQLYPIFLIFMALHTSDNFFGIAAGGIFLFMLDRFLRFWQSRKTVDIISATYLPCGTIKFIISKSKNLHYNTLSFVFLKVNEISWLQWHPFSVSSSPRNGESHFSLLIKVCGGWTMKITASIEGPYGHAISYHLMYENLVLVAGGIGISPFLAILSDILHHIKQKKACVSTNVLIIWATKRSNEIALLSTIDLGSLSPTSLCNELNLEIIIHVTGESEPPLEEGEIASKSSAFVYKNGTPIIGSRCDISSLIGHKKWSGLYVILTTIGFVLLESLVNTFYIKPLIIPLGWYSGLIFLTSMAMSVVIFGGIIVGLWHFHARKYSTAHKEDDGLSLCYDNNVELKDGCQEKLANFMTIQYGSRPNFKDILAVVSKCWGYVDVGVPVCGPPSLGSSVAKECRSLNMQRQGHHPIFHYHSHSFEF</sequence>
<dbReference type="Gene3D" id="3.40.50.80">
    <property type="entry name" value="Nucleotide-binding domain of ferredoxin-NADP reductase (FNR) module"/>
    <property type="match status" value="2"/>
</dbReference>
<keyword evidence="3 6" id="KW-1133">Transmembrane helix</keyword>
<evidence type="ECO:0000313" key="9">
    <source>
        <dbReference type="Proteomes" id="UP000027138"/>
    </source>
</evidence>
<comment type="subcellular location">
    <subcellularLocation>
        <location evidence="1">Membrane</location>
        <topology evidence="1">Multi-pass membrane protein</topology>
    </subcellularLocation>
</comment>
<evidence type="ECO:0000313" key="8">
    <source>
        <dbReference type="EMBL" id="KDP44394.1"/>
    </source>
</evidence>
<feature type="transmembrane region" description="Helical" evidence="6">
    <location>
        <begin position="360"/>
        <end position="384"/>
    </location>
</feature>
<keyword evidence="4" id="KW-0560">Oxidoreductase</keyword>
<dbReference type="InterPro" id="IPR039261">
    <property type="entry name" value="FNR_nucleotide-bd"/>
</dbReference>
<evidence type="ECO:0000256" key="1">
    <source>
        <dbReference type="ARBA" id="ARBA00004141"/>
    </source>
</evidence>
<dbReference type="AlphaFoldDB" id="A0A067LJD5"/>
<keyword evidence="9" id="KW-1185">Reference proteome</keyword>
<dbReference type="Pfam" id="PF01794">
    <property type="entry name" value="Ferric_reduct"/>
    <property type="match status" value="1"/>
</dbReference>
<keyword evidence="5 6" id="KW-0472">Membrane</keyword>
<dbReference type="InterPro" id="IPR013112">
    <property type="entry name" value="FAD-bd_8"/>
</dbReference>
<organism evidence="8 9">
    <name type="scientific">Jatropha curcas</name>
    <name type="common">Barbados nut</name>
    <dbReference type="NCBI Taxonomy" id="180498"/>
    <lineage>
        <taxon>Eukaryota</taxon>
        <taxon>Viridiplantae</taxon>
        <taxon>Streptophyta</taxon>
        <taxon>Embryophyta</taxon>
        <taxon>Tracheophyta</taxon>
        <taxon>Spermatophyta</taxon>
        <taxon>Magnoliopsida</taxon>
        <taxon>eudicotyledons</taxon>
        <taxon>Gunneridae</taxon>
        <taxon>Pentapetalae</taxon>
        <taxon>rosids</taxon>
        <taxon>fabids</taxon>
        <taxon>Malpighiales</taxon>
        <taxon>Euphorbiaceae</taxon>
        <taxon>Crotonoideae</taxon>
        <taxon>Jatropheae</taxon>
        <taxon>Jatropha</taxon>
    </lineage>
</organism>
<dbReference type="SFLD" id="SFLDG01168">
    <property type="entry name" value="Ferric_reductase_subgroup_(FRE"/>
    <property type="match status" value="1"/>
</dbReference>
<keyword evidence="2 6" id="KW-0812">Transmembrane</keyword>
<dbReference type="OrthoDB" id="167398at2759"/>
<dbReference type="Pfam" id="PF08022">
    <property type="entry name" value="FAD_binding_8"/>
    <property type="match status" value="1"/>
</dbReference>
<evidence type="ECO:0000259" key="7">
    <source>
        <dbReference type="PROSITE" id="PS51384"/>
    </source>
</evidence>
<evidence type="ECO:0000256" key="4">
    <source>
        <dbReference type="ARBA" id="ARBA00023002"/>
    </source>
</evidence>
<feature type="transmembrane region" description="Helical" evidence="6">
    <location>
        <begin position="86"/>
        <end position="103"/>
    </location>
</feature>
<dbReference type="PROSITE" id="PS51384">
    <property type="entry name" value="FAD_FR"/>
    <property type="match status" value="1"/>
</dbReference>
<proteinExistence type="predicted"/>
<dbReference type="SUPFAM" id="SSF63380">
    <property type="entry name" value="Riboflavin synthase domain-like"/>
    <property type="match status" value="1"/>
</dbReference>
<feature type="transmembrane region" description="Helical" evidence="6">
    <location>
        <begin position="32"/>
        <end position="56"/>
    </location>
</feature>
<dbReference type="InterPro" id="IPR017927">
    <property type="entry name" value="FAD-bd_FR_type"/>
</dbReference>
<dbReference type="CDD" id="cd06186">
    <property type="entry name" value="NOX_Duox_like_FAD_NADP"/>
    <property type="match status" value="1"/>
</dbReference>
<dbReference type="InterPro" id="IPR017938">
    <property type="entry name" value="Riboflavin_synthase-like_b-brl"/>
</dbReference>
<gene>
    <name evidence="8" type="ORF">JCGZ_20074</name>
</gene>
<protein>
    <recommendedName>
        <fullName evidence="7">FAD-binding FR-type domain-containing protein</fullName>
    </recommendedName>
</protein>
<dbReference type="GO" id="GO:0005886">
    <property type="term" value="C:plasma membrane"/>
    <property type="evidence" value="ECO:0007669"/>
    <property type="project" value="TreeGrafter"/>
</dbReference>
<name>A0A067LJD5_JATCU</name>
<dbReference type="PANTHER" id="PTHR11972">
    <property type="entry name" value="NADPH OXIDASE"/>
    <property type="match status" value="1"/>
</dbReference>
<dbReference type="InterPro" id="IPR013121">
    <property type="entry name" value="Fe_red_NAD-bd_6"/>
</dbReference>
<dbReference type="InterPro" id="IPR050369">
    <property type="entry name" value="RBOH/FRE"/>
</dbReference>
<dbReference type="Proteomes" id="UP000027138">
    <property type="component" value="Unassembled WGS sequence"/>
</dbReference>
<accession>A0A067LJD5</accession>
<dbReference type="Pfam" id="PF08030">
    <property type="entry name" value="NAD_binding_6"/>
    <property type="match status" value="1"/>
</dbReference>
<evidence type="ECO:0000256" key="3">
    <source>
        <dbReference type="ARBA" id="ARBA00022989"/>
    </source>
</evidence>
<evidence type="ECO:0000256" key="2">
    <source>
        <dbReference type="ARBA" id="ARBA00022692"/>
    </source>
</evidence>
<dbReference type="SFLD" id="SFLDS00052">
    <property type="entry name" value="Ferric_Reductase_Domain"/>
    <property type="match status" value="1"/>
</dbReference>
<dbReference type="EMBL" id="KK914253">
    <property type="protein sequence ID" value="KDP44394.1"/>
    <property type="molecule type" value="Genomic_DNA"/>
</dbReference>
<dbReference type="GO" id="GO:0000293">
    <property type="term" value="F:ferric-chelate reductase activity"/>
    <property type="evidence" value="ECO:0007669"/>
    <property type="project" value="TreeGrafter"/>
</dbReference>
<evidence type="ECO:0000256" key="5">
    <source>
        <dbReference type="ARBA" id="ARBA00023136"/>
    </source>
</evidence>
<dbReference type="InterPro" id="IPR013130">
    <property type="entry name" value="Fe3_Rdtase_TM_dom"/>
</dbReference>
<feature type="transmembrane region" description="Helical" evidence="6">
    <location>
        <begin position="327"/>
        <end position="348"/>
    </location>
</feature>
<reference evidence="8 9" key="1">
    <citation type="journal article" date="2014" name="PLoS ONE">
        <title>Global Analysis of Gene Expression Profiles in Physic Nut (Jatropha curcas L.) Seedlings Exposed to Salt Stress.</title>
        <authorList>
            <person name="Zhang L."/>
            <person name="Zhang C."/>
            <person name="Wu P."/>
            <person name="Chen Y."/>
            <person name="Li M."/>
            <person name="Jiang H."/>
            <person name="Wu G."/>
        </authorList>
    </citation>
    <scope>NUCLEOTIDE SEQUENCE [LARGE SCALE GENOMIC DNA]</scope>
    <source>
        <strain evidence="9">cv. GZQX0401</strain>
        <tissue evidence="8">Young leaves</tissue>
    </source>
</reference>
<dbReference type="SUPFAM" id="SSF52343">
    <property type="entry name" value="Ferredoxin reductase-like, C-terminal NADP-linked domain"/>
    <property type="match status" value="1"/>
</dbReference>
<feature type="domain" description="FAD-binding FR-type" evidence="7">
    <location>
        <begin position="107"/>
        <end position="220"/>
    </location>
</feature>